<evidence type="ECO:0000256" key="1">
    <source>
        <dbReference type="SAM" id="Coils"/>
    </source>
</evidence>
<protein>
    <submittedName>
        <fullName evidence="2">Uncharacterized protein</fullName>
    </submittedName>
</protein>
<reference evidence="2" key="1">
    <citation type="submission" date="2021-02" db="EMBL/GenBank/DDBJ databases">
        <authorList>
            <person name="Nowell W R."/>
        </authorList>
    </citation>
    <scope>NUCLEOTIDE SEQUENCE</scope>
</reference>
<dbReference type="PANTHER" id="PTHR18978">
    <property type="entry name" value="GRIP-1 ASSOCIATED PROTEIN 1"/>
    <property type="match status" value="1"/>
</dbReference>
<name>A0A814A398_9BILA</name>
<dbReference type="Proteomes" id="UP000663870">
    <property type="component" value="Unassembled WGS sequence"/>
</dbReference>
<comment type="caution">
    <text evidence="2">The sequence shown here is derived from an EMBL/GenBank/DDBJ whole genome shotgun (WGS) entry which is preliminary data.</text>
</comment>
<evidence type="ECO:0000313" key="2">
    <source>
        <dbReference type="EMBL" id="CAF0908377.1"/>
    </source>
</evidence>
<dbReference type="GO" id="GO:1905244">
    <property type="term" value="P:regulation of modification of synaptic structure"/>
    <property type="evidence" value="ECO:0007669"/>
    <property type="project" value="TreeGrafter"/>
</dbReference>
<dbReference type="InterPro" id="IPR026204">
    <property type="entry name" value="GRIPAP1"/>
</dbReference>
<dbReference type="PANTHER" id="PTHR18978:SF1">
    <property type="entry name" value="GRIP1-ASSOCIATED PROTEIN 1"/>
    <property type="match status" value="1"/>
</dbReference>
<feature type="coiled-coil region" evidence="1">
    <location>
        <begin position="8"/>
        <end position="49"/>
    </location>
</feature>
<dbReference type="GO" id="GO:0098887">
    <property type="term" value="P:neurotransmitter receptor transport, endosome to postsynaptic membrane"/>
    <property type="evidence" value="ECO:0007669"/>
    <property type="project" value="TreeGrafter"/>
</dbReference>
<proteinExistence type="predicted"/>
<keyword evidence="3" id="KW-1185">Reference proteome</keyword>
<accession>A0A814A398</accession>
<organism evidence="2 3">
    <name type="scientific">Rotaria sordida</name>
    <dbReference type="NCBI Taxonomy" id="392033"/>
    <lineage>
        <taxon>Eukaryota</taxon>
        <taxon>Metazoa</taxon>
        <taxon>Spiralia</taxon>
        <taxon>Gnathifera</taxon>
        <taxon>Rotifera</taxon>
        <taxon>Eurotatoria</taxon>
        <taxon>Bdelloidea</taxon>
        <taxon>Philodinida</taxon>
        <taxon>Philodinidae</taxon>
        <taxon>Rotaria</taxon>
    </lineage>
</organism>
<sequence>MSVSDEEFQRFQNQLVEIKTRNYQLEEQNKKLKTENVHLKTQIENFEKDSIHLRLPTKVLPWKIRRVSGRDTDEVQRENDVLAPICFFFC</sequence>
<dbReference type="GO" id="GO:0099158">
    <property type="term" value="P:regulation of recycling endosome localization within postsynapse"/>
    <property type="evidence" value="ECO:0007669"/>
    <property type="project" value="TreeGrafter"/>
</dbReference>
<dbReference type="GO" id="GO:0098998">
    <property type="term" value="C:extrinsic component of postsynaptic early endosome membrane"/>
    <property type="evidence" value="ECO:0007669"/>
    <property type="project" value="TreeGrafter"/>
</dbReference>
<keyword evidence="1" id="KW-0175">Coiled coil</keyword>
<dbReference type="GO" id="GO:0098837">
    <property type="term" value="C:postsynaptic recycling endosome"/>
    <property type="evidence" value="ECO:0007669"/>
    <property type="project" value="TreeGrafter"/>
</dbReference>
<evidence type="ECO:0000313" key="3">
    <source>
        <dbReference type="Proteomes" id="UP000663870"/>
    </source>
</evidence>
<dbReference type="EMBL" id="CAJNOL010000175">
    <property type="protein sequence ID" value="CAF0908377.1"/>
    <property type="molecule type" value="Genomic_DNA"/>
</dbReference>
<dbReference type="AlphaFoldDB" id="A0A814A398"/>
<gene>
    <name evidence="2" type="ORF">JXQ802_LOCUS9510</name>
</gene>
<dbReference type="GO" id="GO:0099152">
    <property type="term" value="P:regulation of neurotransmitter receptor transport, endosome to postsynaptic membrane"/>
    <property type="evidence" value="ECO:0007669"/>
    <property type="project" value="TreeGrafter"/>
</dbReference>
<dbReference type="GO" id="GO:0098978">
    <property type="term" value="C:glutamatergic synapse"/>
    <property type="evidence" value="ECO:0007669"/>
    <property type="project" value="TreeGrafter"/>
</dbReference>